<evidence type="ECO:0000256" key="6">
    <source>
        <dbReference type="ARBA" id="ARBA00023002"/>
    </source>
</evidence>
<keyword evidence="6 11" id="KW-0560">Oxidoreductase</keyword>
<evidence type="ECO:0000256" key="7">
    <source>
        <dbReference type="ARBA" id="ARBA00023033"/>
    </source>
</evidence>
<dbReference type="GeneID" id="60748694"/>
<evidence type="ECO:0000256" key="4">
    <source>
        <dbReference type="ARBA" id="ARBA00022630"/>
    </source>
</evidence>
<evidence type="ECO:0000256" key="8">
    <source>
        <dbReference type="ARBA" id="ARBA00031155"/>
    </source>
</evidence>
<keyword evidence="3" id="KW-0216">Detoxification</keyword>
<sequence>MFDPRDLDVPVVAAPMAGGPTTPALVSAASGAGGLGQLAAGYLTPEKLASDIAAVRAAGTELFGVNIFVPETDPVDRAAVARYRERLLGYAAALDVNLPAVDELGDDDDHFDAKIALMCDERIPVVSFAFGCPPAPAVAELHRHGCSVGVTVTGVDDAVLAAEAGADWLCVQGPDAGGHRSVFDRRAIPPSQPLDDLLRAVRGRLDLPLVAAGGISTRDRADHVRASGATAVQVGTVLLRTHEAGTKPAHADALADPARTETVVTLAFSGRPAHRQRTLGIRRRIRVRPDAGRRLAAPRGRGRRPHQRRRGPGPDDRLAGSGYGREPDDRRRLIHPENMDPRREAAGPCRVRVDSRHHPSSSHTARRKSGCPGSC</sequence>
<keyword evidence="7 11" id="KW-0503">Monooxygenase</keyword>
<dbReference type="GO" id="GO:0009636">
    <property type="term" value="P:response to toxic substance"/>
    <property type="evidence" value="ECO:0007669"/>
    <property type="project" value="UniProtKB-KW"/>
</dbReference>
<dbReference type="RefSeq" id="WP_244941101.1">
    <property type="nucleotide sequence ID" value="NZ_CAACYD010000005.1"/>
</dbReference>
<organism evidence="11 12">
    <name type="scientific">Gordonia paraffinivorans</name>
    <dbReference type="NCBI Taxonomy" id="175628"/>
    <lineage>
        <taxon>Bacteria</taxon>
        <taxon>Bacillati</taxon>
        <taxon>Actinomycetota</taxon>
        <taxon>Actinomycetes</taxon>
        <taxon>Mycobacteriales</taxon>
        <taxon>Gordoniaceae</taxon>
        <taxon>Gordonia</taxon>
    </lineage>
</organism>
<dbReference type="GO" id="GO:0004497">
    <property type="term" value="F:monooxygenase activity"/>
    <property type="evidence" value="ECO:0007669"/>
    <property type="project" value="UniProtKB-KW"/>
</dbReference>
<dbReference type="Proteomes" id="UP000360750">
    <property type="component" value="Unassembled WGS sequence"/>
</dbReference>
<evidence type="ECO:0000256" key="2">
    <source>
        <dbReference type="ARBA" id="ARBA00009881"/>
    </source>
</evidence>
<dbReference type="InterPro" id="IPR013785">
    <property type="entry name" value="Aldolase_TIM"/>
</dbReference>
<feature type="compositionally biased region" description="Basic residues" evidence="10">
    <location>
        <begin position="300"/>
        <end position="311"/>
    </location>
</feature>
<accession>A0ABD7UYU2</accession>
<evidence type="ECO:0000256" key="1">
    <source>
        <dbReference type="ARBA" id="ARBA00001917"/>
    </source>
</evidence>
<feature type="region of interest" description="Disordered" evidence="10">
    <location>
        <begin position="286"/>
        <end position="375"/>
    </location>
</feature>
<evidence type="ECO:0000256" key="9">
    <source>
        <dbReference type="ARBA" id="ARBA00049401"/>
    </source>
</evidence>
<feature type="compositionally biased region" description="Basic residues" evidence="10">
    <location>
        <begin position="358"/>
        <end position="369"/>
    </location>
</feature>
<comment type="catalytic activity">
    <reaction evidence="9">
        <text>3 propionate 3-nitronate + 3 O2 + H2O = 3 3-oxopropanoate + 2 nitrate + nitrite + H2O2 + 3 H(+)</text>
        <dbReference type="Rhea" id="RHEA:57332"/>
        <dbReference type="ChEBI" id="CHEBI:15377"/>
        <dbReference type="ChEBI" id="CHEBI:15378"/>
        <dbReference type="ChEBI" id="CHEBI:15379"/>
        <dbReference type="ChEBI" id="CHEBI:16240"/>
        <dbReference type="ChEBI" id="CHEBI:16301"/>
        <dbReference type="ChEBI" id="CHEBI:17632"/>
        <dbReference type="ChEBI" id="CHEBI:33190"/>
        <dbReference type="ChEBI" id="CHEBI:136067"/>
    </reaction>
</comment>
<keyword evidence="5" id="KW-0288">FMN</keyword>
<protein>
    <recommendedName>
        <fullName evidence="8">Propionate 3-nitronate monooxygenase</fullName>
    </recommendedName>
</protein>
<comment type="caution">
    <text evidence="11">The sequence shown here is derived from an EMBL/GenBank/DDBJ whole genome shotgun (WGS) entry which is preliminary data.</text>
</comment>
<evidence type="ECO:0000256" key="10">
    <source>
        <dbReference type="SAM" id="MobiDB-lite"/>
    </source>
</evidence>
<name>A0ABD7UYU2_9ACTN</name>
<dbReference type="EMBL" id="CAACYD010000005">
    <property type="protein sequence ID" value="VFA81661.1"/>
    <property type="molecule type" value="Genomic_DNA"/>
</dbReference>
<proteinExistence type="inferred from homology"/>
<dbReference type="Gene3D" id="3.20.20.70">
    <property type="entry name" value="Aldolase class I"/>
    <property type="match status" value="1"/>
</dbReference>
<comment type="similarity">
    <text evidence="2">Belongs to the nitronate monooxygenase family. NMO class I subfamily.</text>
</comment>
<comment type="cofactor">
    <cofactor evidence="1">
        <name>FMN</name>
        <dbReference type="ChEBI" id="CHEBI:58210"/>
    </cofactor>
</comment>
<dbReference type="CDD" id="cd04730">
    <property type="entry name" value="NPD_like"/>
    <property type="match status" value="1"/>
</dbReference>
<reference evidence="11 12" key="1">
    <citation type="submission" date="2019-02" db="EMBL/GenBank/DDBJ databases">
        <authorList>
            <consortium name="Pathogen Informatics"/>
        </authorList>
    </citation>
    <scope>NUCLEOTIDE SEQUENCE [LARGE SCALE GENOMIC DNA]</scope>
    <source>
        <strain evidence="11 12">3012STDY6756503</strain>
    </source>
</reference>
<dbReference type="PANTHER" id="PTHR42747">
    <property type="entry name" value="NITRONATE MONOOXYGENASE-RELATED"/>
    <property type="match status" value="1"/>
</dbReference>
<evidence type="ECO:0000313" key="11">
    <source>
        <dbReference type="EMBL" id="VFA81661.1"/>
    </source>
</evidence>
<dbReference type="PANTHER" id="PTHR42747:SF3">
    <property type="entry name" value="NITRONATE MONOOXYGENASE-RELATED"/>
    <property type="match status" value="1"/>
</dbReference>
<feature type="compositionally biased region" description="Basic and acidic residues" evidence="10">
    <location>
        <begin position="325"/>
        <end position="357"/>
    </location>
</feature>
<dbReference type="SUPFAM" id="SSF51412">
    <property type="entry name" value="Inosine monophosphate dehydrogenase (IMPDH)"/>
    <property type="match status" value="1"/>
</dbReference>
<dbReference type="AlphaFoldDB" id="A0ABD7UYU2"/>
<dbReference type="InterPro" id="IPR004136">
    <property type="entry name" value="NMO"/>
</dbReference>
<evidence type="ECO:0000313" key="12">
    <source>
        <dbReference type="Proteomes" id="UP000360750"/>
    </source>
</evidence>
<gene>
    <name evidence="11" type="ORF">NCTC8139_00648</name>
</gene>
<evidence type="ECO:0000256" key="5">
    <source>
        <dbReference type="ARBA" id="ARBA00022643"/>
    </source>
</evidence>
<keyword evidence="4" id="KW-0285">Flavoprotein</keyword>
<dbReference type="Pfam" id="PF03060">
    <property type="entry name" value="NMO"/>
    <property type="match status" value="1"/>
</dbReference>
<evidence type="ECO:0000256" key="3">
    <source>
        <dbReference type="ARBA" id="ARBA00022575"/>
    </source>
</evidence>